<evidence type="ECO:0000256" key="1">
    <source>
        <dbReference type="ARBA" id="ARBA00001947"/>
    </source>
</evidence>
<protein>
    <submittedName>
        <fullName evidence="14">Zn-dependent protease with chaperone function</fullName>
    </submittedName>
</protein>
<comment type="subcellular location">
    <subcellularLocation>
        <location evidence="2">Cell membrane</location>
        <topology evidence="2">Multi-pass membrane protein</topology>
    </subcellularLocation>
</comment>
<evidence type="ECO:0000313" key="14">
    <source>
        <dbReference type="EMBL" id="MBB6070235.1"/>
    </source>
</evidence>
<dbReference type="PANTHER" id="PTHR43221:SF1">
    <property type="entry name" value="PROTEASE HTPX"/>
    <property type="match status" value="1"/>
</dbReference>
<dbReference type="EMBL" id="JACHIA010000004">
    <property type="protein sequence ID" value="MBB6070235.1"/>
    <property type="molecule type" value="Genomic_DNA"/>
</dbReference>
<keyword evidence="11 12" id="KW-0472">Membrane</keyword>
<evidence type="ECO:0000256" key="10">
    <source>
        <dbReference type="ARBA" id="ARBA00023049"/>
    </source>
</evidence>
<evidence type="ECO:0000259" key="13">
    <source>
        <dbReference type="Pfam" id="PF01435"/>
    </source>
</evidence>
<comment type="caution">
    <text evidence="14">The sequence shown here is derived from an EMBL/GenBank/DDBJ whole genome shotgun (WGS) entry which is preliminary data.</text>
</comment>
<evidence type="ECO:0000256" key="4">
    <source>
        <dbReference type="ARBA" id="ARBA00022670"/>
    </source>
</evidence>
<dbReference type="CDD" id="cd07328">
    <property type="entry name" value="M48_Ste24p_like"/>
    <property type="match status" value="1"/>
</dbReference>
<comment type="cofactor">
    <cofactor evidence="1">
        <name>Zn(2+)</name>
        <dbReference type="ChEBI" id="CHEBI:29105"/>
    </cofactor>
</comment>
<evidence type="ECO:0000256" key="7">
    <source>
        <dbReference type="ARBA" id="ARBA00022801"/>
    </source>
</evidence>
<feature type="domain" description="Peptidase M48" evidence="13">
    <location>
        <begin position="153"/>
        <end position="333"/>
    </location>
</feature>
<dbReference type="Pfam" id="PF01435">
    <property type="entry name" value="Peptidase_M48"/>
    <property type="match status" value="1"/>
</dbReference>
<evidence type="ECO:0000256" key="9">
    <source>
        <dbReference type="ARBA" id="ARBA00022989"/>
    </source>
</evidence>
<dbReference type="GO" id="GO:0006508">
    <property type="term" value="P:proteolysis"/>
    <property type="evidence" value="ECO:0007669"/>
    <property type="project" value="UniProtKB-KW"/>
</dbReference>
<evidence type="ECO:0000256" key="5">
    <source>
        <dbReference type="ARBA" id="ARBA00022692"/>
    </source>
</evidence>
<name>A0A841GX47_9BACT</name>
<evidence type="ECO:0000256" key="8">
    <source>
        <dbReference type="ARBA" id="ARBA00022833"/>
    </source>
</evidence>
<gene>
    <name evidence="14" type="ORF">HNQ61_001854</name>
</gene>
<dbReference type="InterPro" id="IPR001915">
    <property type="entry name" value="Peptidase_M48"/>
</dbReference>
<keyword evidence="5 12" id="KW-0812">Transmembrane</keyword>
<keyword evidence="15" id="KW-1185">Reference proteome</keyword>
<proteinExistence type="predicted"/>
<keyword evidence="8" id="KW-0862">Zinc</keyword>
<dbReference type="GO" id="GO:0046872">
    <property type="term" value="F:metal ion binding"/>
    <property type="evidence" value="ECO:0007669"/>
    <property type="project" value="UniProtKB-KW"/>
</dbReference>
<dbReference type="AlphaFoldDB" id="A0A841GX47"/>
<dbReference type="GO" id="GO:0005886">
    <property type="term" value="C:plasma membrane"/>
    <property type="evidence" value="ECO:0007669"/>
    <property type="project" value="UniProtKB-SubCell"/>
</dbReference>
<dbReference type="RefSeq" id="WP_170035632.1">
    <property type="nucleotide sequence ID" value="NZ_JABDTL010000001.1"/>
</dbReference>
<keyword evidence="7" id="KW-0378">Hydrolase</keyword>
<accession>A0A841GX47</accession>
<dbReference type="PANTHER" id="PTHR43221">
    <property type="entry name" value="PROTEASE HTPX"/>
    <property type="match status" value="1"/>
</dbReference>
<evidence type="ECO:0000256" key="11">
    <source>
        <dbReference type="ARBA" id="ARBA00023136"/>
    </source>
</evidence>
<evidence type="ECO:0000313" key="15">
    <source>
        <dbReference type="Proteomes" id="UP000582837"/>
    </source>
</evidence>
<dbReference type="Gene3D" id="3.30.2010.10">
    <property type="entry name" value="Metalloproteases ('zincins'), catalytic domain"/>
    <property type="match status" value="1"/>
</dbReference>
<dbReference type="InterPro" id="IPR050083">
    <property type="entry name" value="HtpX_protease"/>
</dbReference>
<keyword evidence="3" id="KW-1003">Cell membrane</keyword>
<organism evidence="14 15">
    <name type="scientific">Longimicrobium terrae</name>
    <dbReference type="NCBI Taxonomy" id="1639882"/>
    <lineage>
        <taxon>Bacteria</taxon>
        <taxon>Pseudomonadati</taxon>
        <taxon>Gemmatimonadota</taxon>
        <taxon>Longimicrobiia</taxon>
        <taxon>Longimicrobiales</taxon>
        <taxon>Longimicrobiaceae</taxon>
        <taxon>Longimicrobium</taxon>
    </lineage>
</organism>
<dbReference type="GO" id="GO:0004222">
    <property type="term" value="F:metalloendopeptidase activity"/>
    <property type="evidence" value="ECO:0007669"/>
    <property type="project" value="InterPro"/>
</dbReference>
<evidence type="ECO:0000256" key="12">
    <source>
        <dbReference type="SAM" id="Phobius"/>
    </source>
</evidence>
<keyword evidence="4 14" id="KW-0645">Protease</keyword>
<sequence length="629" mass="69721">MSTVDEARLSRLADFARTHPSRYRTRVALLAVLGYAYLLGALLILGLITVVIFVTLYRFRLASAGIKLGIGLLWLMGLALRALWIRLQPPTGMPLTRENAPALMDEIERMRVATGAGPLHQVLLTEDLNASVMQLPRLGIFGWYRNYLQLGLPLLASMTTDEFRAVLAHEFGHISGRHSRFGTWLHRVSATWHRVDAELRERPHGAQFIFTKFFAWYAPYFASYCAVLSRQQEFEADRAAAAAAGKDAAAAALCRIAVADMYLGTTFWPRVFRDTRQQPTPPAGIYRRLWQESRAAVAEPRADQWLRGSLGAPTAPWDSHPSLAERLAALSATAPVPPPVEVSAADALLGSAADRWVEPMSRSWESAVDVAWRERHQQFLRNQERLSALEAKGFLVPLAGDEELERIRLVHEVRGMDDAVPLMQAFVDRGEQNAEVHYNLGEALLDRGDEAGLAHLQTAMELESGFIIEGCAIIASYLAGAGRPDEAVPYRAWAEQHARVLNVAHEERLTTNLRAGDRFLPHGLDADQLQALRTALAMVGGIKRAVLVRKEVSAMPEVPHWIIFVTRSGLRWRSDSEAAGALIERVLHACEPLGGTQIVATAEAQYKRMARKAAKVPGSEVYPALGKRR</sequence>
<reference evidence="14 15" key="1">
    <citation type="submission" date="2020-08" db="EMBL/GenBank/DDBJ databases">
        <title>Genomic Encyclopedia of Type Strains, Phase IV (KMG-IV): sequencing the most valuable type-strain genomes for metagenomic binning, comparative biology and taxonomic classification.</title>
        <authorList>
            <person name="Goeker M."/>
        </authorList>
    </citation>
    <scope>NUCLEOTIDE SEQUENCE [LARGE SCALE GENOMIC DNA]</scope>
    <source>
        <strain evidence="14 15">DSM 29007</strain>
    </source>
</reference>
<evidence type="ECO:0000256" key="6">
    <source>
        <dbReference type="ARBA" id="ARBA00022723"/>
    </source>
</evidence>
<feature type="transmembrane region" description="Helical" evidence="12">
    <location>
        <begin position="68"/>
        <end position="87"/>
    </location>
</feature>
<keyword evidence="10" id="KW-0482">Metalloprotease</keyword>
<keyword evidence="6" id="KW-0479">Metal-binding</keyword>
<evidence type="ECO:0000256" key="3">
    <source>
        <dbReference type="ARBA" id="ARBA00022475"/>
    </source>
</evidence>
<evidence type="ECO:0000256" key="2">
    <source>
        <dbReference type="ARBA" id="ARBA00004651"/>
    </source>
</evidence>
<keyword evidence="9 12" id="KW-1133">Transmembrane helix</keyword>
<feature type="transmembrane region" description="Helical" evidence="12">
    <location>
        <begin position="27"/>
        <end position="56"/>
    </location>
</feature>
<dbReference type="Proteomes" id="UP000582837">
    <property type="component" value="Unassembled WGS sequence"/>
</dbReference>